<organism evidence="11 12">
    <name type="scientific">Rhamnusium bicolor</name>
    <dbReference type="NCBI Taxonomy" id="1586634"/>
    <lineage>
        <taxon>Eukaryota</taxon>
        <taxon>Metazoa</taxon>
        <taxon>Ecdysozoa</taxon>
        <taxon>Arthropoda</taxon>
        <taxon>Hexapoda</taxon>
        <taxon>Insecta</taxon>
        <taxon>Pterygota</taxon>
        <taxon>Neoptera</taxon>
        <taxon>Endopterygota</taxon>
        <taxon>Coleoptera</taxon>
        <taxon>Polyphaga</taxon>
        <taxon>Cucujiformia</taxon>
        <taxon>Chrysomeloidea</taxon>
        <taxon>Cerambycidae</taxon>
        <taxon>Lepturinae</taxon>
        <taxon>Rhagiini</taxon>
        <taxon>Rhamnusium</taxon>
    </lineage>
</organism>
<keyword evidence="5" id="KW-0547">Nucleotide-binding</keyword>
<dbReference type="InterPro" id="IPR000228">
    <property type="entry name" value="RNA3'_term_phos_cyc"/>
</dbReference>
<dbReference type="InterPro" id="IPR036553">
    <property type="entry name" value="RPTC_insert"/>
</dbReference>
<dbReference type="FunFam" id="3.30.360.20:FF:000002">
    <property type="entry name" value="RNA terminal phosphate cyclase-like 1"/>
    <property type="match status" value="1"/>
</dbReference>
<evidence type="ECO:0000259" key="9">
    <source>
        <dbReference type="Pfam" id="PF01137"/>
    </source>
</evidence>
<dbReference type="PANTHER" id="PTHR11096:SF0">
    <property type="entry name" value="RNA 3'-TERMINAL PHOSPHATE CYCLASE"/>
    <property type="match status" value="1"/>
</dbReference>
<keyword evidence="12" id="KW-1185">Reference proteome</keyword>
<dbReference type="Proteomes" id="UP001162156">
    <property type="component" value="Unassembled WGS sequence"/>
</dbReference>
<dbReference type="SUPFAM" id="SSF52913">
    <property type="entry name" value="RNA 3'-terminal phosphate cyclase, RPTC, insert domain"/>
    <property type="match status" value="1"/>
</dbReference>
<sequence>MAANVNKLKQARVYRGTAINRMNELYNMAQRVSDDDSLHTIFAMRYEHINLIHDDFNEHHGSALSILAILDSEDINEEEEIRTQFDEKYYTVQSVYYDLFKKNKISESQATAKQGNIKLPKIHIPLFNGNISNWPTFFGLYNSLIHENKTLSNSEKFQYLLSYLDKEPLLLIKNIPINDDNYLIAFDNLYKRYQNTRILATHYWDKITDAPKLQTDSPKALRQLVDTFTDNISALKNLKYPIESWDFVLFRTLIRKLDSETIKRFELQNGSSENPTYEQLKEFLLKQCNALDSVSLAINKYKLDSVSLAMQLQGKLLLKSYLGCFFETTMSKIVEIDGSLLEGGGQILRIAITLSALKRIPIRIIKIRGGRDKPGLKEQHLKGIELVRDICSEIKGGTFKAQVKTAGSISLLLQVALPCTLFASSPTTLILQGGTNAEMAPQIDYTTEVFKPILEKFGATFDFDLVRRGYFPKGGGEVKVNVNPIEKLNPIDMTEQGSVTSIYGWGFVAGTLPIKLSHLMADSATSLLRHKTANIKIERYKEDRNMAPDNCSGIILVAETDTNCILGSSALGKRNEKSEDTGRRAAKELLDVIEEGSCVDEHSQDQIIILMALANGPSRVKVGNITMHTKTAIYIVEKLTKIKFEIIPTGATNIIQCSGS</sequence>
<comment type="similarity">
    <text evidence="1">Belongs to the RNA 3'-terminal cyclase family. Type 1 subfamily.</text>
</comment>
<dbReference type="PANTHER" id="PTHR11096">
    <property type="entry name" value="RNA 3' TERMINAL PHOSPHATE CYCLASE"/>
    <property type="match status" value="1"/>
</dbReference>
<dbReference type="GO" id="GO:0005634">
    <property type="term" value="C:nucleus"/>
    <property type="evidence" value="ECO:0007669"/>
    <property type="project" value="TreeGrafter"/>
</dbReference>
<evidence type="ECO:0000256" key="2">
    <source>
        <dbReference type="ARBA" id="ARBA00012725"/>
    </source>
</evidence>
<name>A0AAV8WS32_9CUCU</name>
<evidence type="ECO:0000256" key="7">
    <source>
        <dbReference type="ARBA" id="ARBA00032543"/>
    </source>
</evidence>
<evidence type="ECO:0000256" key="4">
    <source>
        <dbReference type="ARBA" id="ARBA00022598"/>
    </source>
</evidence>
<proteinExistence type="inferred from homology"/>
<dbReference type="Pfam" id="PF01137">
    <property type="entry name" value="RTC"/>
    <property type="match status" value="1"/>
</dbReference>
<gene>
    <name evidence="11" type="ORF">NQ314_018142</name>
</gene>
<dbReference type="GO" id="GO:0006396">
    <property type="term" value="P:RNA processing"/>
    <property type="evidence" value="ECO:0007669"/>
    <property type="project" value="InterPro"/>
</dbReference>
<dbReference type="InterPro" id="IPR037136">
    <property type="entry name" value="RNA3'_phos_cyclase_dom_sf"/>
</dbReference>
<dbReference type="InterPro" id="IPR005312">
    <property type="entry name" value="DUF1759"/>
</dbReference>
<dbReference type="Pfam" id="PF05189">
    <property type="entry name" value="RTC_insert"/>
    <property type="match status" value="1"/>
</dbReference>
<keyword evidence="4" id="KW-0436">Ligase</keyword>
<dbReference type="Gene3D" id="3.65.10.20">
    <property type="entry name" value="RNA 3'-terminal phosphate cyclase domain"/>
    <property type="match status" value="1"/>
</dbReference>
<dbReference type="Pfam" id="PF03564">
    <property type="entry name" value="DUF1759"/>
    <property type="match status" value="1"/>
</dbReference>
<evidence type="ECO:0000313" key="12">
    <source>
        <dbReference type="Proteomes" id="UP001162156"/>
    </source>
</evidence>
<accession>A0AAV8WS32</accession>
<dbReference type="GO" id="GO:0000166">
    <property type="term" value="F:nucleotide binding"/>
    <property type="evidence" value="ECO:0007669"/>
    <property type="project" value="UniProtKB-KW"/>
</dbReference>
<evidence type="ECO:0000256" key="6">
    <source>
        <dbReference type="ARBA" id="ARBA00024481"/>
    </source>
</evidence>
<dbReference type="InterPro" id="IPR023797">
    <property type="entry name" value="RNA3'_phos_cyclase_dom"/>
</dbReference>
<protein>
    <recommendedName>
        <fullName evidence="3">RNA 3'-terminal phosphate cyclase</fullName>
        <ecNumber evidence="2">6.5.1.4</ecNumber>
    </recommendedName>
    <alternativeName>
        <fullName evidence="7">RNA terminal phosphate cyclase domain-containing protein 1</fullName>
    </alternativeName>
</protein>
<comment type="caution">
    <text evidence="11">The sequence shown here is derived from an EMBL/GenBank/DDBJ whole genome shotgun (WGS) entry which is preliminary data.</text>
</comment>
<evidence type="ECO:0000256" key="3">
    <source>
        <dbReference type="ARBA" id="ARBA00021428"/>
    </source>
</evidence>
<reference evidence="11" key="1">
    <citation type="journal article" date="2023" name="Insect Mol. Biol.">
        <title>Genome sequencing provides insights into the evolution of gene families encoding plant cell wall-degrading enzymes in longhorned beetles.</title>
        <authorList>
            <person name="Shin N.R."/>
            <person name="Okamura Y."/>
            <person name="Kirsch R."/>
            <person name="Pauchet Y."/>
        </authorList>
    </citation>
    <scope>NUCLEOTIDE SEQUENCE</scope>
    <source>
        <strain evidence="11">RBIC_L_NR</strain>
    </source>
</reference>
<dbReference type="EMBL" id="JANEYF010005094">
    <property type="protein sequence ID" value="KAJ8929193.1"/>
    <property type="molecule type" value="Genomic_DNA"/>
</dbReference>
<evidence type="ECO:0000259" key="10">
    <source>
        <dbReference type="Pfam" id="PF05189"/>
    </source>
</evidence>
<comment type="catalytic activity">
    <reaction evidence="6">
        <text>a 3'-end 3'-phospho-ribonucleotide-RNA + ATP = a 3'-end 2',3'-cyclophospho-ribonucleotide-RNA + AMP + diphosphate</text>
        <dbReference type="Rhea" id="RHEA:23976"/>
        <dbReference type="Rhea" id="RHEA-COMP:10463"/>
        <dbReference type="Rhea" id="RHEA-COMP:10464"/>
        <dbReference type="ChEBI" id="CHEBI:30616"/>
        <dbReference type="ChEBI" id="CHEBI:33019"/>
        <dbReference type="ChEBI" id="CHEBI:83062"/>
        <dbReference type="ChEBI" id="CHEBI:83064"/>
        <dbReference type="ChEBI" id="CHEBI:456215"/>
        <dbReference type="EC" id="6.5.1.4"/>
    </reaction>
</comment>
<feature type="domain" description="RNA 3'-terminal phosphate cyclase insert" evidence="10">
    <location>
        <begin position="494"/>
        <end position="593"/>
    </location>
</feature>
<evidence type="ECO:0000256" key="5">
    <source>
        <dbReference type="ARBA" id="ARBA00022741"/>
    </source>
</evidence>
<dbReference type="EC" id="6.5.1.4" evidence="2"/>
<evidence type="ECO:0000256" key="8">
    <source>
        <dbReference type="ARBA" id="ARBA00045867"/>
    </source>
</evidence>
<dbReference type="AlphaFoldDB" id="A0AAV8WS32"/>
<dbReference type="InterPro" id="IPR013792">
    <property type="entry name" value="RNA3'P_cycl/enolpyr_Trfase_a/b"/>
</dbReference>
<dbReference type="InterPro" id="IPR020719">
    <property type="entry name" value="RNA3'_term_phos_cycl-like_CS"/>
</dbReference>
<evidence type="ECO:0000313" key="11">
    <source>
        <dbReference type="EMBL" id="KAJ8929193.1"/>
    </source>
</evidence>
<dbReference type="PROSITE" id="PS01287">
    <property type="entry name" value="RTC"/>
    <property type="match status" value="1"/>
</dbReference>
<dbReference type="SUPFAM" id="SSF55205">
    <property type="entry name" value="EPT/RTPC-like"/>
    <property type="match status" value="2"/>
</dbReference>
<evidence type="ECO:0000256" key="1">
    <source>
        <dbReference type="ARBA" id="ARBA00009206"/>
    </source>
</evidence>
<feature type="domain" description="RNA 3'-terminal phosphate cyclase" evidence="9">
    <location>
        <begin position="341"/>
        <end position="646"/>
    </location>
</feature>
<dbReference type="InterPro" id="IPR013791">
    <property type="entry name" value="RNA3'-term_phos_cycl_insert"/>
</dbReference>
<dbReference type="Gene3D" id="3.30.360.20">
    <property type="entry name" value="RNA 3'-terminal phosphate cyclase, insert domain"/>
    <property type="match status" value="1"/>
</dbReference>
<comment type="function">
    <text evidence="8">Catalyzes the conversion of 3'-phosphate to a 2',3'-cyclic phosphodiester at the end of RNA. The mechanism of action of the enzyme occurs in 3 steps: (A) adenylation of the enzyme by ATP; (B) transfer of adenylate to an RNA-N3'P to produce RNA-N3'PP5'A; (C) and attack of the adjacent 2'-hydroxyl on the 3'-phosphorus in the diester linkage to produce the cyclic end product. Likely functions in some aspects of cellular RNA processing. Function plays an important role in regulating axon regeneration by inhibiting central nervous system (CNS) axon regeneration following optic nerve injury.</text>
</comment>
<dbReference type="GO" id="GO:0003963">
    <property type="term" value="F:RNA-3'-phosphate cyclase activity"/>
    <property type="evidence" value="ECO:0007669"/>
    <property type="project" value="UniProtKB-EC"/>
</dbReference>